<keyword evidence="1" id="KW-1133">Transmembrane helix</keyword>
<reference evidence="2" key="1">
    <citation type="submission" date="2021-04" db="EMBL/GenBank/DDBJ databases">
        <title>First draft genome resource for Brassicaceae pathogens Fusarium oxysporum f. sp. raphani and Fusarium oxysporum f. sp. rapae.</title>
        <authorList>
            <person name="Asai S."/>
        </authorList>
    </citation>
    <scope>NUCLEOTIDE SEQUENCE</scope>
    <source>
        <strain evidence="2">Tf1208</strain>
    </source>
</reference>
<keyword evidence="1" id="KW-0472">Membrane</keyword>
<keyword evidence="1" id="KW-0812">Transmembrane</keyword>
<proteinExistence type="predicted"/>
<feature type="transmembrane region" description="Helical" evidence="1">
    <location>
        <begin position="35"/>
        <end position="55"/>
    </location>
</feature>
<evidence type="ECO:0000313" key="3">
    <source>
        <dbReference type="Proteomes" id="UP000694050"/>
    </source>
</evidence>
<organism evidence="2 3">
    <name type="scientific">Fusarium oxysporum f. sp. rapae</name>
    <dbReference type="NCBI Taxonomy" id="485398"/>
    <lineage>
        <taxon>Eukaryota</taxon>
        <taxon>Fungi</taxon>
        <taxon>Dikarya</taxon>
        <taxon>Ascomycota</taxon>
        <taxon>Pezizomycotina</taxon>
        <taxon>Sordariomycetes</taxon>
        <taxon>Hypocreomycetidae</taxon>
        <taxon>Hypocreales</taxon>
        <taxon>Nectriaceae</taxon>
        <taxon>Fusarium</taxon>
        <taxon>Fusarium oxysporum species complex</taxon>
    </lineage>
</organism>
<sequence length="134" mass="15090">MEHESCSPGPVLDQSLVIHHSLAYGKRSGGERKRLDLALFFALLHLGWAASAYRAQYLLIDEVLDSLDEAGQEAVVRWCMIMLQSMVGWIVMVTRSRFLAERDPERDAGKAMVMRIKMGSQGTELVKDKQRIGI</sequence>
<protein>
    <submittedName>
        <fullName evidence="2">Uncharacterized protein</fullName>
    </submittedName>
</protein>
<comment type="caution">
    <text evidence="2">The sequence shown here is derived from an EMBL/GenBank/DDBJ whole genome shotgun (WGS) entry which is preliminary data.</text>
</comment>
<evidence type="ECO:0000256" key="1">
    <source>
        <dbReference type="SAM" id="Phobius"/>
    </source>
</evidence>
<dbReference type="Proteomes" id="UP000694050">
    <property type="component" value="Unassembled WGS sequence"/>
</dbReference>
<feature type="transmembrane region" description="Helical" evidence="1">
    <location>
        <begin position="75"/>
        <end position="93"/>
    </location>
</feature>
<dbReference type="AlphaFoldDB" id="A0A8J5TZQ5"/>
<dbReference type="EMBL" id="JAELUQ010000012">
    <property type="protein sequence ID" value="KAG7405502.1"/>
    <property type="molecule type" value="Genomic_DNA"/>
</dbReference>
<accession>A0A8J5TZQ5</accession>
<gene>
    <name evidence="2" type="ORF">Forpe1208_v015515</name>
</gene>
<name>A0A8J5TZQ5_FUSOX</name>
<evidence type="ECO:0000313" key="2">
    <source>
        <dbReference type="EMBL" id="KAG7405502.1"/>
    </source>
</evidence>